<sequence length="477" mass="51365">MSFQKLFQVARRGAARLGRGACLLAAVSLPVQVAVAQESSPRGRPTTIRDTEIEALLRDYTRPILKTAGLAQQNVEVVLISERSFNAFVADGRRIFVNTGALVDSVTPNQIIGVLAHETGHIAGGHLARMREQLAGAQTMAIVAMLLAAGGMAAGAASGMNGRDLGNVGAAAMSAPQEAIRRSLLSYQRGEEQAADRSAVKYLDATGQSSKGMIETFERFQSDQLFISQRVDPYLLSHPMARERIAALEELAKKSPYYNVKDPPALQARHDMMRAKLIGFMERPEVVARRYPASDTSMAAQYARAISAYRFGNVSSAVAQIDALIARDPSNPYFYELKGQALLESGRAADAVAPLRKAVSMTGNAPLIRSMLGQALVESGKPSDNSEAMRELVQATQRDPNSSSAWRSLSIAYGRAGDLANADLAAAQGYFATGDFKSGRELAARARQRFPQGSPGWLKADDLVNFKPPKSALNRPQ</sequence>
<feature type="region of interest" description="Disordered" evidence="7">
    <location>
        <begin position="447"/>
        <end position="477"/>
    </location>
</feature>
<dbReference type="Gene3D" id="1.25.40.10">
    <property type="entry name" value="Tetratricopeptide repeat domain"/>
    <property type="match status" value="1"/>
</dbReference>
<dbReference type="CDD" id="cd07324">
    <property type="entry name" value="M48C_Oma1-like"/>
    <property type="match status" value="1"/>
</dbReference>
<dbReference type="Pfam" id="PF01435">
    <property type="entry name" value="Peptidase_M48"/>
    <property type="match status" value="1"/>
</dbReference>
<gene>
    <name evidence="10" type="ORF">EZH22_17515</name>
</gene>
<feature type="chain" id="PRO_5038020893" evidence="8">
    <location>
        <begin position="37"/>
        <end position="477"/>
    </location>
</feature>
<dbReference type="KEGG" id="xdi:EZH22_17515"/>
<accession>A0A974PJT5</accession>
<keyword evidence="6" id="KW-0482">Metalloprotease</keyword>
<dbReference type="PANTHER" id="PTHR22726:SF1">
    <property type="entry name" value="METALLOENDOPEPTIDASE OMA1, MITOCHONDRIAL"/>
    <property type="match status" value="1"/>
</dbReference>
<dbReference type="GO" id="GO:0051603">
    <property type="term" value="P:proteolysis involved in protein catabolic process"/>
    <property type="evidence" value="ECO:0007669"/>
    <property type="project" value="TreeGrafter"/>
</dbReference>
<dbReference type="GO" id="GO:0016020">
    <property type="term" value="C:membrane"/>
    <property type="evidence" value="ECO:0007669"/>
    <property type="project" value="TreeGrafter"/>
</dbReference>
<reference evidence="10 11" key="1">
    <citation type="submission" date="2020-10" db="EMBL/GenBank/DDBJ databases">
        <title>Degradation of 1,4-Dioxane by Xanthobacter sp. YN2, via a Novel Group-2 Soluble Di-Iron Monooxygenase.</title>
        <authorList>
            <person name="Ma F."/>
            <person name="Wang Y."/>
            <person name="Yang J."/>
            <person name="Guo H."/>
            <person name="Su D."/>
            <person name="Yu L."/>
        </authorList>
    </citation>
    <scope>NUCLEOTIDE SEQUENCE [LARGE SCALE GENOMIC DNA]</scope>
    <source>
        <strain evidence="10 11">YN2</strain>
    </source>
</reference>
<evidence type="ECO:0000256" key="3">
    <source>
        <dbReference type="ARBA" id="ARBA00022723"/>
    </source>
</evidence>
<dbReference type="InterPro" id="IPR001915">
    <property type="entry name" value="Peptidase_M48"/>
</dbReference>
<evidence type="ECO:0000256" key="5">
    <source>
        <dbReference type="ARBA" id="ARBA00022833"/>
    </source>
</evidence>
<dbReference type="GO" id="GO:0004222">
    <property type="term" value="F:metalloendopeptidase activity"/>
    <property type="evidence" value="ECO:0007669"/>
    <property type="project" value="InterPro"/>
</dbReference>
<dbReference type="RefSeq" id="WP_203191807.1">
    <property type="nucleotide sequence ID" value="NZ_CP063362.1"/>
</dbReference>
<dbReference type="Proteomes" id="UP000596427">
    <property type="component" value="Chromosome"/>
</dbReference>
<evidence type="ECO:0000256" key="4">
    <source>
        <dbReference type="ARBA" id="ARBA00022801"/>
    </source>
</evidence>
<keyword evidence="4" id="KW-0378">Hydrolase</keyword>
<dbReference type="AlphaFoldDB" id="A0A974PJT5"/>
<dbReference type="InterPro" id="IPR011990">
    <property type="entry name" value="TPR-like_helical_dom_sf"/>
</dbReference>
<evidence type="ECO:0000256" key="7">
    <source>
        <dbReference type="SAM" id="MobiDB-lite"/>
    </source>
</evidence>
<dbReference type="SUPFAM" id="SSF48452">
    <property type="entry name" value="TPR-like"/>
    <property type="match status" value="1"/>
</dbReference>
<feature type="signal peptide" evidence="8">
    <location>
        <begin position="1"/>
        <end position="36"/>
    </location>
</feature>
<feature type="region of interest" description="Disordered" evidence="7">
    <location>
        <begin position="379"/>
        <end position="399"/>
    </location>
</feature>
<evidence type="ECO:0000259" key="9">
    <source>
        <dbReference type="Pfam" id="PF01435"/>
    </source>
</evidence>
<proteinExistence type="predicted"/>
<evidence type="ECO:0000256" key="1">
    <source>
        <dbReference type="ARBA" id="ARBA00001947"/>
    </source>
</evidence>
<dbReference type="GO" id="GO:0046872">
    <property type="term" value="F:metal ion binding"/>
    <property type="evidence" value="ECO:0007669"/>
    <property type="project" value="UniProtKB-KW"/>
</dbReference>
<dbReference type="InterPro" id="IPR051156">
    <property type="entry name" value="Mito/Outer_Membr_Metalloprot"/>
</dbReference>
<dbReference type="PANTHER" id="PTHR22726">
    <property type="entry name" value="METALLOENDOPEPTIDASE OMA1"/>
    <property type="match status" value="1"/>
</dbReference>
<dbReference type="EMBL" id="CP063362">
    <property type="protein sequence ID" value="QRG04932.1"/>
    <property type="molecule type" value="Genomic_DNA"/>
</dbReference>
<keyword evidence="11" id="KW-1185">Reference proteome</keyword>
<dbReference type="Gene3D" id="3.30.2010.10">
    <property type="entry name" value="Metalloproteases ('zincins'), catalytic domain"/>
    <property type="match status" value="1"/>
</dbReference>
<keyword evidence="5" id="KW-0862">Zinc</keyword>
<keyword evidence="2" id="KW-0645">Protease</keyword>
<evidence type="ECO:0000256" key="2">
    <source>
        <dbReference type="ARBA" id="ARBA00022670"/>
    </source>
</evidence>
<feature type="domain" description="Peptidase M48" evidence="9">
    <location>
        <begin position="59"/>
        <end position="251"/>
    </location>
</feature>
<name>A0A974PJT5_9HYPH</name>
<evidence type="ECO:0000256" key="8">
    <source>
        <dbReference type="SAM" id="SignalP"/>
    </source>
</evidence>
<keyword evidence="3" id="KW-0479">Metal-binding</keyword>
<protein>
    <submittedName>
        <fullName evidence="10">M48 family metallopeptidase</fullName>
    </submittedName>
</protein>
<organism evidence="10 11">
    <name type="scientific">Xanthobacter dioxanivorans</name>
    <dbReference type="NCBI Taxonomy" id="2528964"/>
    <lineage>
        <taxon>Bacteria</taxon>
        <taxon>Pseudomonadati</taxon>
        <taxon>Pseudomonadota</taxon>
        <taxon>Alphaproteobacteria</taxon>
        <taxon>Hyphomicrobiales</taxon>
        <taxon>Xanthobacteraceae</taxon>
        <taxon>Xanthobacter</taxon>
    </lineage>
</organism>
<comment type="cofactor">
    <cofactor evidence="1">
        <name>Zn(2+)</name>
        <dbReference type="ChEBI" id="CHEBI:29105"/>
    </cofactor>
</comment>
<evidence type="ECO:0000313" key="11">
    <source>
        <dbReference type="Proteomes" id="UP000596427"/>
    </source>
</evidence>
<dbReference type="Pfam" id="PF13432">
    <property type="entry name" value="TPR_16"/>
    <property type="match status" value="1"/>
</dbReference>
<evidence type="ECO:0000313" key="10">
    <source>
        <dbReference type="EMBL" id="QRG04932.1"/>
    </source>
</evidence>
<evidence type="ECO:0000256" key="6">
    <source>
        <dbReference type="ARBA" id="ARBA00023049"/>
    </source>
</evidence>
<keyword evidence="8" id="KW-0732">Signal</keyword>